<keyword evidence="7 14" id="KW-0552">Olfaction</keyword>
<evidence type="ECO:0000256" key="4">
    <source>
        <dbReference type="ARBA" id="ARBA00022475"/>
    </source>
</evidence>
<dbReference type="PROSITE" id="PS00237">
    <property type="entry name" value="G_PROTEIN_RECEP_F1_1"/>
    <property type="match status" value="1"/>
</dbReference>
<proteinExistence type="inferred from homology"/>
<evidence type="ECO:0000256" key="2">
    <source>
        <dbReference type="ARBA" id="ARBA00004651"/>
    </source>
</evidence>
<dbReference type="PANTHER" id="PTHR26452">
    <property type="entry name" value="OLFACTORY RECEPTOR"/>
    <property type="match status" value="1"/>
</dbReference>
<feature type="transmembrane region" description="Helical" evidence="14">
    <location>
        <begin position="84"/>
        <end position="106"/>
    </location>
</feature>
<evidence type="ECO:0000256" key="12">
    <source>
        <dbReference type="ARBA" id="ARBA00023224"/>
    </source>
</evidence>
<sequence>MEFSKMRELQILHLVAFLILYLAIMTGNLLIVFAVIFDHRLHTPMYFFLMNLAILDLGSISVTMPKSMVNSFFNTRLISYSGCVAQVFFLLVFVASDLALLTVMAYDRYVAICNPLRYETIMNKGACIQMVVSAWISGLLYGVIHSGSTFAITFCSNVVDRFFCEIPQLLKLSCSNLYLVEGGVLLFSISVVLGCFIFIIATYVQIFSTVLKMPSGQGRQKAFSTCLPHLIVISMFVFTGCFAYVRPSSKSPSAIDLIFSFIYSIVPPMMNPLIYSMRNKEIKIALWKLLDLKHSAKNDFSRFLQ</sequence>
<dbReference type="Gene3D" id="1.20.1070.10">
    <property type="entry name" value="Rhodopsin 7-helix transmembrane proteins"/>
    <property type="match status" value="1"/>
</dbReference>
<dbReference type="GO" id="GO:0004930">
    <property type="term" value="F:G protein-coupled receptor activity"/>
    <property type="evidence" value="ECO:0007669"/>
    <property type="project" value="UniProtKB-KW"/>
</dbReference>
<comment type="subcellular location">
    <subcellularLocation>
        <location evidence="2 14">Cell membrane</location>
        <topology evidence="2 14">Multi-pass membrane protein</topology>
    </subcellularLocation>
</comment>
<dbReference type="FunFam" id="1.10.1220.70:FF:000001">
    <property type="entry name" value="Olfactory receptor"/>
    <property type="match status" value="1"/>
</dbReference>
<feature type="transmembrane region" description="Helical" evidence="14">
    <location>
        <begin position="126"/>
        <end position="144"/>
    </location>
</feature>
<dbReference type="InterPro" id="IPR017452">
    <property type="entry name" value="GPCR_Rhodpsn_7TM"/>
</dbReference>
<protein>
    <recommendedName>
        <fullName evidence="14">Olfactory receptor</fullName>
    </recommendedName>
</protein>
<keyword evidence="11 13" id="KW-0675">Receptor</keyword>
<evidence type="ECO:0000259" key="15">
    <source>
        <dbReference type="PROSITE" id="PS50262"/>
    </source>
</evidence>
<evidence type="ECO:0000256" key="14">
    <source>
        <dbReference type="RuleBase" id="RU363047"/>
    </source>
</evidence>
<reference evidence="17" key="1">
    <citation type="submission" date="2025-08" db="UniProtKB">
        <authorList>
            <consortium name="RefSeq"/>
        </authorList>
    </citation>
    <scope>IDENTIFICATION</scope>
    <source>
        <tissue evidence="17">Blood</tissue>
    </source>
</reference>
<evidence type="ECO:0000256" key="7">
    <source>
        <dbReference type="ARBA" id="ARBA00022725"/>
    </source>
</evidence>
<comment type="function">
    <text evidence="1">Odorant receptor.</text>
</comment>
<dbReference type="PRINTS" id="PR00245">
    <property type="entry name" value="OLFACTORYR"/>
</dbReference>
<dbReference type="CDD" id="cd15227">
    <property type="entry name" value="7tmA_OR14-like"/>
    <property type="match status" value="1"/>
</dbReference>
<dbReference type="AlphaFoldDB" id="A0AA97K616"/>
<evidence type="ECO:0000313" key="16">
    <source>
        <dbReference type="Proteomes" id="UP001190640"/>
    </source>
</evidence>
<dbReference type="KEGG" id="emc:129339272"/>
<dbReference type="InterPro" id="IPR000276">
    <property type="entry name" value="GPCR_Rhodpsn"/>
</dbReference>
<dbReference type="PRINTS" id="PR00237">
    <property type="entry name" value="GPCRRHODOPSN"/>
</dbReference>
<evidence type="ECO:0000256" key="9">
    <source>
        <dbReference type="ARBA" id="ARBA00023040"/>
    </source>
</evidence>
<dbReference type="Pfam" id="PF13853">
    <property type="entry name" value="7tm_4"/>
    <property type="match status" value="1"/>
</dbReference>
<dbReference type="Proteomes" id="UP001190640">
    <property type="component" value="Chromosome 12"/>
</dbReference>
<dbReference type="FunFam" id="1.20.1070.10:FF:000037">
    <property type="entry name" value="Olfactory receptor"/>
    <property type="match status" value="1"/>
</dbReference>
<keyword evidence="12 13" id="KW-0807">Transducer</keyword>
<name>A0AA97K616_EUBMA</name>
<feature type="transmembrane region" description="Helical" evidence="14">
    <location>
        <begin position="222"/>
        <end position="245"/>
    </location>
</feature>
<feature type="transmembrane region" description="Helical" evidence="14">
    <location>
        <begin position="257"/>
        <end position="275"/>
    </location>
</feature>
<evidence type="ECO:0000256" key="11">
    <source>
        <dbReference type="ARBA" id="ARBA00023170"/>
    </source>
</evidence>
<evidence type="ECO:0000256" key="1">
    <source>
        <dbReference type="ARBA" id="ARBA00002936"/>
    </source>
</evidence>
<keyword evidence="16" id="KW-1185">Reference proteome</keyword>
<evidence type="ECO:0000256" key="13">
    <source>
        <dbReference type="RuleBase" id="RU000688"/>
    </source>
</evidence>
<accession>A0AA97K616</accession>
<keyword evidence="9 13" id="KW-0297">G-protein coupled receptor</keyword>
<dbReference type="RefSeq" id="XP_054849837.1">
    <property type="nucleotide sequence ID" value="XM_054993862.1"/>
</dbReference>
<evidence type="ECO:0000256" key="8">
    <source>
        <dbReference type="ARBA" id="ARBA00022989"/>
    </source>
</evidence>
<dbReference type="InterPro" id="IPR050516">
    <property type="entry name" value="Olfactory_GPCR"/>
</dbReference>
<feature type="transmembrane region" description="Helical" evidence="14">
    <location>
        <begin position="44"/>
        <end position="64"/>
    </location>
</feature>
<keyword evidence="4 14" id="KW-1003">Cell membrane</keyword>
<keyword evidence="8 14" id="KW-1133">Transmembrane helix</keyword>
<evidence type="ECO:0000256" key="3">
    <source>
        <dbReference type="ARBA" id="ARBA00010663"/>
    </source>
</evidence>
<evidence type="ECO:0000313" key="17">
    <source>
        <dbReference type="RefSeq" id="XP_054849837.1"/>
    </source>
</evidence>
<keyword evidence="5 14" id="KW-0716">Sensory transduction</keyword>
<keyword evidence="10 14" id="KW-0472">Membrane</keyword>
<dbReference type="InterPro" id="IPR000725">
    <property type="entry name" value="Olfact_rcpt"/>
</dbReference>
<feature type="transmembrane region" description="Helical" evidence="14">
    <location>
        <begin position="12"/>
        <end position="37"/>
    </location>
</feature>
<organism evidence="16 17">
    <name type="scientific">Eublepharis macularius</name>
    <name type="common">Leopard gecko</name>
    <name type="synonym">Cyrtodactylus macularius</name>
    <dbReference type="NCBI Taxonomy" id="481883"/>
    <lineage>
        <taxon>Eukaryota</taxon>
        <taxon>Metazoa</taxon>
        <taxon>Chordata</taxon>
        <taxon>Craniata</taxon>
        <taxon>Vertebrata</taxon>
        <taxon>Euteleostomi</taxon>
        <taxon>Lepidosauria</taxon>
        <taxon>Squamata</taxon>
        <taxon>Bifurcata</taxon>
        <taxon>Gekkota</taxon>
        <taxon>Eublepharidae</taxon>
        <taxon>Eublepharinae</taxon>
        <taxon>Eublepharis</taxon>
    </lineage>
</organism>
<feature type="transmembrane region" description="Helical" evidence="14">
    <location>
        <begin position="185"/>
        <end position="210"/>
    </location>
</feature>
<gene>
    <name evidence="17" type="primary">LOC129339272</name>
</gene>
<evidence type="ECO:0000256" key="6">
    <source>
        <dbReference type="ARBA" id="ARBA00022692"/>
    </source>
</evidence>
<keyword evidence="6 13" id="KW-0812">Transmembrane</keyword>
<dbReference type="GO" id="GO:0005886">
    <property type="term" value="C:plasma membrane"/>
    <property type="evidence" value="ECO:0007669"/>
    <property type="project" value="UniProtKB-SubCell"/>
</dbReference>
<dbReference type="GeneID" id="129339272"/>
<evidence type="ECO:0000256" key="5">
    <source>
        <dbReference type="ARBA" id="ARBA00022606"/>
    </source>
</evidence>
<dbReference type="SUPFAM" id="SSF81321">
    <property type="entry name" value="Family A G protein-coupled receptor-like"/>
    <property type="match status" value="1"/>
</dbReference>
<comment type="similarity">
    <text evidence="3 13">Belongs to the G-protein coupled receptor 1 family.</text>
</comment>
<feature type="domain" description="G-protein coupled receptors family 1 profile" evidence="15">
    <location>
        <begin position="27"/>
        <end position="275"/>
    </location>
</feature>
<dbReference type="PROSITE" id="PS50262">
    <property type="entry name" value="G_PROTEIN_RECEP_F1_2"/>
    <property type="match status" value="1"/>
</dbReference>
<evidence type="ECO:0000256" key="10">
    <source>
        <dbReference type="ARBA" id="ARBA00023136"/>
    </source>
</evidence>
<dbReference type="GO" id="GO:0004984">
    <property type="term" value="F:olfactory receptor activity"/>
    <property type="evidence" value="ECO:0007669"/>
    <property type="project" value="InterPro"/>
</dbReference>